<dbReference type="OrthoDB" id="1028014at2759"/>
<dbReference type="RefSeq" id="XP_007830642.1">
    <property type="nucleotide sequence ID" value="XM_007832451.1"/>
</dbReference>
<dbReference type="KEGG" id="pfy:PFICI_03870"/>
<dbReference type="PANTHER" id="PTHR47332">
    <property type="entry name" value="SET DOMAIN-CONTAINING PROTEIN 5"/>
    <property type="match status" value="1"/>
</dbReference>
<dbReference type="CDD" id="cd20071">
    <property type="entry name" value="SET_SMYD"/>
    <property type="match status" value="1"/>
</dbReference>
<dbReference type="InterPro" id="IPR053185">
    <property type="entry name" value="SET_domain_protein"/>
</dbReference>
<organism evidence="2 3">
    <name type="scientific">Pestalotiopsis fici (strain W106-1 / CGMCC3.15140)</name>
    <dbReference type="NCBI Taxonomy" id="1229662"/>
    <lineage>
        <taxon>Eukaryota</taxon>
        <taxon>Fungi</taxon>
        <taxon>Dikarya</taxon>
        <taxon>Ascomycota</taxon>
        <taxon>Pezizomycotina</taxon>
        <taxon>Sordariomycetes</taxon>
        <taxon>Xylariomycetidae</taxon>
        <taxon>Amphisphaeriales</taxon>
        <taxon>Sporocadaceae</taxon>
        <taxon>Pestalotiopsis</taxon>
    </lineage>
</organism>
<name>W3XIJ6_PESFW</name>
<gene>
    <name evidence="2" type="ORF">PFICI_03870</name>
</gene>
<dbReference type="HOGENOM" id="CLU_028281_6_1_1"/>
<dbReference type="InterPro" id="IPR046341">
    <property type="entry name" value="SET_dom_sf"/>
</dbReference>
<dbReference type="InParanoid" id="W3XIJ6"/>
<dbReference type="Proteomes" id="UP000030651">
    <property type="component" value="Unassembled WGS sequence"/>
</dbReference>
<proteinExistence type="predicted"/>
<dbReference type="OMA" id="HDCRPSL"/>
<dbReference type="STRING" id="1229662.W3XIJ6"/>
<dbReference type="GeneID" id="19268883"/>
<dbReference type="Gene3D" id="2.170.270.10">
    <property type="entry name" value="SET domain"/>
    <property type="match status" value="1"/>
</dbReference>
<keyword evidence="3" id="KW-1185">Reference proteome</keyword>
<dbReference type="EMBL" id="KI912110">
    <property type="protein sequence ID" value="ETS85845.1"/>
    <property type="molecule type" value="Genomic_DNA"/>
</dbReference>
<accession>W3XIJ6</accession>
<evidence type="ECO:0000313" key="3">
    <source>
        <dbReference type="Proteomes" id="UP000030651"/>
    </source>
</evidence>
<evidence type="ECO:0000259" key="1">
    <source>
        <dbReference type="Pfam" id="PF00856"/>
    </source>
</evidence>
<dbReference type="AlphaFoldDB" id="W3XIJ6"/>
<dbReference type="Pfam" id="PF00856">
    <property type="entry name" value="SET"/>
    <property type="match status" value="1"/>
</dbReference>
<feature type="domain" description="SET" evidence="1">
    <location>
        <begin position="18"/>
        <end position="149"/>
    </location>
</feature>
<evidence type="ECO:0000313" key="2">
    <source>
        <dbReference type="EMBL" id="ETS85845.1"/>
    </source>
</evidence>
<dbReference type="SUPFAM" id="SSF82199">
    <property type="entry name" value="SET domain"/>
    <property type="match status" value="1"/>
</dbReference>
<reference evidence="3" key="1">
    <citation type="journal article" date="2015" name="BMC Genomics">
        <title>Genomic and transcriptomic analysis of the endophytic fungus Pestalotiopsis fici reveals its lifestyle and high potential for synthesis of natural products.</title>
        <authorList>
            <person name="Wang X."/>
            <person name="Zhang X."/>
            <person name="Liu L."/>
            <person name="Xiang M."/>
            <person name="Wang W."/>
            <person name="Sun X."/>
            <person name="Che Y."/>
            <person name="Guo L."/>
            <person name="Liu G."/>
            <person name="Guo L."/>
            <person name="Wang C."/>
            <person name="Yin W.B."/>
            <person name="Stadler M."/>
            <person name="Zhang X."/>
            <person name="Liu X."/>
        </authorList>
    </citation>
    <scope>NUCLEOTIDE SEQUENCE [LARGE SCALE GENOMIC DNA]</scope>
    <source>
        <strain evidence="3">W106-1 / CGMCC3.15140</strain>
    </source>
</reference>
<protein>
    <recommendedName>
        <fullName evidence="1">SET domain-containing protein</fullName>
    </recommendedName>
</protein>
<dbReference type="PANTHER" id="PTHR47332:SF6">
    <property type="entry name" value="SET DOMAIN-CONTAINING PROTEIN"/>
    <property type="match status" value="1"/>
</dbReference>
<sequence>MKQDVAYEVLEVTGKDMALVATRNIEAGERIMASTASIMVDRNLIKHVPETLIDLEVGAIDSLPEEHRREYLNLSTHYHTTEHSERISRIILYNSFDISLDEVLGGVQDNLTEFRFKPNAGYHFDIDTFTHNVYAVRPIFAGEEITTSYIDPVRTREERSQQLEQSWHFKCSCPSCSQKREMIAVSDARVLQIQYLQEQLRNGILAPSTATGMAELLISLYEQEGLWLVIDEAYTLAALQYNGIGEPWLAMKYARLAIQSGIRSSGIMDKYVRDNMALAENPWEHWSWMAKSRPHW</sequence>
<dbReference type="eggNOG" id="KOG2084">
    <property type="taxonomic scope" value="Eukaryota"/>
</dbReference>
<dbReference type="InterPro" id="IPR001214">
    <property type="entry name" value="SET_dom"/>
</dbReference>